<feature type="non-terminal residue" evidence="1">
    <location>
        <position position="186"/>
    </location>
</feature>
<dbReference type="AlphaFoldDB" id="K1UE77"/>
<organism evidence="1">
    <name type="scientific">human gut metagenome</name>
    <dbReference type="NCBI Taxonomy" id="408170"/>
    <lineage>
        <taxon>unclassified sequences</taxon>
        <taxon>metagenomes</taxon>
        <taxon>organismal metagenomes</taxon>
    </lineage>
</organism>
<accession>K1UE77</accession>
<evidence type="ECO:0000313" key="1">
    <source>
        <dbReference type="EMBL" id="EKC80408.1"/>
    </source>
</evidence>
<protein>
    <submittedName>
        <fullName evidence="1">Uncharacterized protein</fullName>
    </submittedName>
</protein>
<name>K1UE77_9ZZZZ</name>
<reference evidence="1" key="1">
    <citation type="journal article" date="2013" name="Environ. Microbiol.">
        <title>Microbiota from the distal guts of lean and obese adolescents exhibit partial functional redundancy besides clear differences in community structure.</title>
        <authorList>
            <person name="Ferrer M."/>
            <person name="Ruiz A."/>
            <person name="Lanza F."/>
            <person name="Haange S.B."/>
            <person name="Oberbach A."/>
            <person name="Till H."/>
            <person name="Bargiela R."/>
            <person name="Campoy C."/>
            <person name="Segura M.T."/>
            <person name="Richter M."/>
            <person name="von Bergen M."/>
            <person name="Seifert J."/>
            <person name="Suarez A."/>
        </authorList>
    </citation>
    <scope>NUCLEOTIDE SEQUENCE</scope>
</reference>
<dbReference type="EMBL" id="AJWY01000982">
    <property type="protein sequence ID" value="EKC80408.1"/>
    <property type="molecule type" value="Genomic_DNA"/>
</dbReference>
<gene>
    <name evidence="1" type="ORF">LEA_01414</name>
</gene>
<proteinExistence type="predicted"/>
<comment type="caution">
    <text evidence="1">The sequence shown here is derived from an EMBL/GenBank/DDBJ whole genome shotgun (WGS) entry which is preliminary data.</text>
</comment>
<sequence length="186" mass="21819">MPKWGPYSKKYSGVSRVTEHETEKGVRFDFISLPAVSNTDAKAPNVTIPVGVHPWDVKSDYSFYSYRQDLEWKDVIYSDVSFTKLSDESVLVRTEIFNNSELMQNCLVNYFSSLQFPFLTSYRVSLPNKSLMFDALDYSEFTYKKSRPWDNETMDAMHKGEFFDDRFTSHRGLGDRDDNRYILPKY</sequence>